<keyword evidence="1" id="KW-0808">Transferase</keyword>
<evidence type="ECO:0000256" key="2">
    <source>
        <dbReference type="PIRSR" id="PIRSR000443-1"/>
    </source>
</evidence>
<dbReference type="PANTHER" id="PTHR32268:SF11">
    <property type="entry name" value="HOMOSERINE O-ACETYLTRANSFERASE"/>
    <property type="match status" value="1"/>
</dbReference>
<evidence type="ECO:0000259" key="4">
    <source>
        <dbReference type="Pfam" id="PF00561"/>
    </source>
</evidence>
<accession>A0A258DAJ0</accession>
<reference evidence="5 6" key="1">
    <citation type="submission" date="2017-03" db="EMBL/GenBank/DDBJ databases">
        <title>Lifting the veil on microbial sulfur biogeochemistry in mining wastewaters.</title>
        <authorList>
            <person name="Kantor R.S."/>
            <person name="Colenbrander Nelson T."/>
            <person name="Marshall S."/>
            <person name="Bennett D."/>
            <person name="Apte S."/>
            <person name="Camacho D."/>
            <person name="Thomas B.C."/>
            <person name="Warren L.A."/>
            <person name="Banfield J.F."/>
        </authorList>
    </citation>
    <scope>NUCLEOTIDE SEQUENCE [LARGE SCALE GENOMIC DNA]</scope>
    <source>
        <strain evidence="5">32-67-7</strain>
    </source>
</reference>
<gene>
    <name evidence="5" type="ORF">B7Z12_05915</name>
</gene>
<dbReference type="EMBL" id="NCDQ01000068">
    <property type="protein sequence ID" value="OYX04616.1"/>
    <property type="molecule type" value="Genomic_DNA"/>
</dbReference>
<dbReference type="GO" id="GO:0009092">
    <property type="term" value="P:homoserine metabolic process"/>
    <property type="evidence" value="ECO:0007669"/>
    <property type="project" value="TreeGrafter"/>
</dbReference>
<dbReference type="PANTHER" id="PTHR32268">
    <property type="entry name" value="HOMOSERINE O-ACETYLTRANSFERASE"/>
    <property type="match status" value="1"/>
</dbReference>
<feature type="active site" evidence="2">
    <location>
        <position position="335"/>
    </location>
</feature>
<dbReference type="PIRSF" id="PIRSF000443">
    <property type="entry name" value="Homoser_Ac_trans"/>
    <property type="match status" value="1"/>
</dbReference>
<evidence type="ECO:0000256" key="1">
    <source>
        <dbReference type="ARBA" id="ARBA00022679"/>
    </source>
</evidence>
<evidence type="ECO:0000256" key="3">
    <source>
        <dbReference type="SAM" id="SignalP"/>
    </source>
</evidence>
<dbReference type="GO" id="GO:0004414">
    <property type="term" value="F:homoserine O-acetyltransferase activity"/>
    <property type="evidence" value="ECO:0007669"/>
    <property type="project" value="TreeGrafter"/>
</dbReference>
<dbReference type="Pfam" id="PF00561">
    <property type="entry name" value="Abhydrolase_1"/>
    <property type="match status" value="1"/>
</dbReference>
<feature type="domain" description="AB hydrolase-1" evidence="4">
    <location>
        <begin position="68"/>
        <end position="327"/>
    </location>
</feature>
<comment type="caution">
    <text evidence="5">The sequence shown here is derived from an EMBL/GenBank/DDBJ whole genome shotgun (WGS) entry which is preliminary data.</text>
</comment>
<dbReference type="GO" id="GO:0009086">
    <property type="term" value="P:methionine biosynthetic process"/>
    <property type="evidence" value="ECO:0007669"/>
    <property type="project" value="TreeGrafter"/>
</dbReference>
<dbReference type="SUPFAM" id="SSF53474">
    <property type="entry name" value="alpha/beta-Hydrolases"/>
    <property type="match status" value="1"/>
</dbReference>
<keyword evidence="3" id="KW-0732">Signal</keyword>
<evidence type="ECO:0000313" key="5">
    <source>
        <dbReference type="EMBL" id="OYX04616.1"/>
    </source>
</evidence>
<organism evidence="5 6">
    <name type="scientific">Caulobacter vibrioides</name>
    <name type="common">Caulobacter crescentus</name>
    <dbReference type="NCBI Taxonomy" id="155892"/>
    <lineage>
        <taxon>Bacteria</taxon>
        <taxon>Pseudomonadati</taxon>
        <taxon>Pseudomonadota</taxon>
        <taxon>Alphaproteobacteria</taxon>
        <taxon>Caulobacterales</taxon>
        <taxon>Caulobacteraceae</taxon>
        <taxon>Caulobacter</taxon>
    </lineage>
</organism>
<name>A0A258DAJ0_CAUVI</name>
<dbReference type="Gene3D" id="3.40.50.1820">
    <property type="entry name" value="alpha/beta hydrolase"/>
    <property type="match status" value="1"/>
</dbReference>
<proteinExistence type="predicted"/>
<feature type="active site" description="Nucleophile" evidence="2">
    <location>
        <position position="159"/>
    </location>
</feature>
<protein>
    <recommendedName>
        <fullName evidence="4">AB hydrolase-1 domain-containing protein</fullName>
    </recommendedName>
</protein>
<feature type="active site" evidence="2">
    <location>
        <position position="301"/>
    </location>
</feature>
<sequence>MTRMIFAALLLALSLPLSAFAADWPTQSGDFIARDVTFKSGETLAEVRMRYTTLGTPHRNAQGEIDNAVMVLHGTGGSGRNFLVPIFADELYGPGQPLDLATTYVILPDNIGHGGSSKPSDGLRMAFPRYDYDDMVALQHRLLVEGLGVKRLKLILGTSMGCMHAFVWGETYPGFAERLAPFACNAVPLAGRNRMWRKMAIDAIRADPAWMNGNYKTQPLAGLRTLTDLLILAGANPVAQQAQYPTREATEKALDQAFNARIGAIDANDALYYINASRNYDPSPTLEKITVPVLWVNSADDFINPPELGLAEQLVKRMPKARFVLIPASTETRGHGTHTAAKFWKADLAKLLAQ</sequence>
<feature type="signal peptide" evidence="3">
    <location>
        <begin position="1"/>
        <end position="21"/>
    </location>
</feature>
<evidence type="ECO:0000313" key="6">
    <source>
        <dbReference type="Proteomes" id="UP000215616"/>
    </source>
</evidence>
<dbReference type="Proteomes" id="UP000215616">
    <property type="component" value="Unassembled WGS sequence"/>
</dbReference>
<dbReference type="InterPro" id="IPR029058">
    <property type="entry name" value="AB_hydrolase_fold"/>
</dbReference>
<dbReference type="InterPro" id="IPR008220">
    <property type="entry name" value="HAT_MetX-like"/>
</dbReference>
<dbReference type="InterPro" id="IPR000073">
    <property type="entry name" value="AB_hydrolase_1"/>
</dbReference>
<dbReference type="AlphaFoldDB" id="A0A258DAJ0"/>
<dbReference type="NCBIfam" id="NF005071">
    <property type="entry name" value="PRK06489.1"/>
    <property type="match status" value="1"/>
</dbReference>
<feature type="chain" id="PRO_5012061834" description="AB hydrolase-1 domain-containing protein" evidence="3">
    <location>
        <begin position="22"/>
        <end position="354"/>
    </location>
</feature>